<feature type="signal peptide" evidence="1">
    <location>
        <begin position="1"/>
        <end position="19"/>
    </location>
</feature>
<dbReference type="Gene3D" id="2.60.40.1930">
    <property type="match status" value="1"/>
</dbReference>
<evidence type="ECO:0000256" key="1">
    <source>
        <dbReference type="SAM" id="SignalP"/>
    </source>
</evidence>
<protein>
    <recommendedName>
        <fullName evidence="4">Carboxypeptidase regulatory-like domain-containing protein</fullName>
    </recommendedName>
</protein>
<organism evidence="2 3">
    <name type="scientific">Pedobacter ginsengisoli</name>
    <dbReference type="NCBI Taxonomy" id="363852"/>
    <lineage>
        <taxon>Bacteria</taxon>
        <taxon>Pseudomonadati</taxon>
        <taxon>Bacteroidota</taxon>
        <taxon>Sphingobacteriia</taxon>
        <taxon>Sphingobacteriales</taxon>
        <taxon>Sphingobacteriaceae</taxon>
        <taxon>Pedobacter</taxon>
    </lineage>
</organism>
<evidence type="ECO:0000313" key="2">
    <source>
        <dbReference type="EMBL" id="ATP58738.1"/>
    </source>
</evidence>
<evidence type="ECO:0000313" key="3">
    <source>
        <dbReference type="Proteomes" id="UP000223749"/>
    </source>
</evidence>
<evidence type="ECO:0008006" key="4">
    <source>
        <dbReference type="Google" id="ProtNLM"/>
    </source>
</evidence>
<keyword evidence="1" id="KW-0732">Signal</keyword>
<reference evidence="2 3" key="1">
    <citation type="submission" date="2017-10" db="EMBL/GenBank/DDBJ databases">
        <title>Whole genome of Pedobacter ginsengisoli T01R-27 isolated from tomato rhizosphere.</title>
        <authorList>
            <person name="Weon H.-Y."/>
            <person name="Lee S.A."/>
            <person name="Sang M.K."/>
            <person name="Song J."/>
        </authorList>
    </citation>
    <scope>NUCLEOTIDE SEQUENCE [LARGE SCALE GENOMIC DNA]</scope>
    <source>
        <strain evidence="2 3">T01R-27</strain>
    </source>
</reference>
<dbReference type="Proteomes" id="UP000223749">
    <property type="component" value="Chromosome"/>
</dbReference>
<dbReference type="EMBL" id="CP024091">
    <property type="protein sequence ID" value="ATP58738.1"/>
    <property type="molecule type" value="Genomic_DNA"/>
</dbReference>
<dbReference type="AlphaFoldDB" id="A0A2D1UAT0"/>
<accession>A0A2D1UAT0</accession>
<name>A0A2D1UAT0_9SPHI</name>
<feature type="chain" id="PRO_5013541234" description="Carboxypeptidase regulatory-like domain-containing protein" evidence="1">
    <location>
        <begin position="20"/>
        <end position="907"/>
    </location>
</feature>
<sequence>MRFVKFVIALILFSTAAQSSLHAQQDSIVLDNIMNKSKKLAEERPTERVYVHFDKPYYSVADTIWFKTYLTMEQNLPSILSKIVYVDVINSSDSLVQSIKIPVVKGVATGNIPLTPGTYKQGNYYIKAYTLWMLNFGDSFFFTKTIPVGEAIDKQLNTHFSYKTTQTDKNQSIDAIIQFKNSENVVQANKTVNWRVTSNFDLVSKGKGTTDQNGILKIKIDSRKNEAITNGELITDMVLSETNTATSTFKLKPVKSVNDVQFFPEGGDLISGIASRIAFKAINGAGLGIDLKGTITDNGGNTLSNFTSTHLGMGSFYLNPESNKVYTANVTFKDGTTKSFELPKPIASGITLQVANTDPLALNIKIFANETYFAANKGKMVFIVGSNGGIVYYAAKTKLNNLVTNAKIPKDKFPSGITQITLFSETGDPISERLAFNYPKNTVSVTLKTDLPAYKRRQKVKMTVTAKNGTVPMEGSYSISVTDDQKVPVNEDNEITILSSLLLTSDLKGYVEKPNYYFNKPDEKKISDLDVLLLTQGYRRFNFKDIMTGQLPPVTLLPEQDMRITGTLRDRTGMPVRKGALRLTVTGSKYAAETMTNNTGIFAFPNLNIPDSSEVVINAKYSANGSSLMILLDGQMAPPLTKNPEHLDEVVNIDSALAPYLNNSKKQYSYLRTLKEVKIEGAKVKRPSHADYPSLAGLSNITGTTIDGDRFQGCNMFALCLQTQAMGLTFFENNFYVTRDYNQGNKTPVQIFINGTPSDYFALTAVQTSEVESVEIFPRDELGTVNRLYGTNGVLVVNLKKAPKGTKMSLAEFKKLMPEANLLKFSPKGFSTQREFYSPKYINAANTYNFNDLRSTIYWNPKVVTDSTGVLSLEYYNGDGNGTYRAVIEGVDKDGNISRSVYRYSIK</sequence>
<proteinExistence type="predicted"/>
<dbReference type="RefSeq" id="WP_099440632.1">
    <property type="nucleotide sequence ID" value="NZ_CP024091.1"/>
</dbReference>
<dbReference type="OrthoDB" id="609485at2"/>
<keyword evidence="3" id="KW-1185">Reference proteome</keyword>
<dbReference type="KEGG" id="pgs:CPT03_20850"/>
<gene>
    <name evidence="2" type="ORF">CPT03_20850</name>
</gene>